<feature type="transmembrane region" description="Helical" evidence="13">
    <location>
        <begin position="132"/>
        <end position="152"/>
    </location>
</feature>
<sequence length="299" mass="33700">MTWSLWIILAVVLITLVSGVLLNVTMVVVHAKNRRQRLRTGGYDKIVLTITSANALFQILVTYGGILLYSGVFLLLPDIALSSFFFMFLSFSDLCFWNTSWLSICYCLKLVNFSHQVLLWIKSRFSSALSMLLLETILGSFLTNLPFLWATIKMPLDNAGNSSVHSYDFGLSFSFIAVKVILGSFMPFLLTLLCILLSVKSLLRHIWRIQKNSSDMKSSQLEGHIRAVRTMSLLLVLDLISCAIVMATMLFSLNVGVVLGNLAWIMTLLFPSLQSVILITGNPKLMKRQKYHDNIEMNK</sequence>
<dbReference type="AlphaFoldDB" id="A0AAV6ZSA6"/>
<gene>
    <name evidence="14" type="ORF">GDO81_027797</name>
</gene>
<dbReference type="Gene3D" id="1.20.1070.10">
    <property type="entry name" value="Rhodopsin 7-helix transmembrane proteins"/>
    <property type="match status" value="1"/>
</dbReference>
<dbReference type="GO" id="GO:0016020">
    <property type="term" value="C:membrane"/>
    <property type="evidence" value="ECO:0007669"/>
    <property type="project" value="UniProtKB-SubCell"/>
</dbReference>
<dbReference type="Pfam" id="PF05296">
    <property type="entry name" value="TAS2R"/>
    <property type="match status" value="1"/>
</dbReference>
<evidence type="ECO:0000256" key="2">
    <source>
        <dbReference type="ARBA" id="ARBA00007376"/>
    </source>
</evidence>
<dbReference type="InterPro" id="IPR007960">
    <property type="entry name" value="TAS2R"/>
</dbReference>
<organism evidence="14 15">
    <name type="scientific">Engystomops pustulosus</name>
    <name type="common">Tungara frog</name>
    <name type="synonym">Physalaemus pustulosus</name>
    <dbReference type="NCBI Taxonomy" id="76066"/>
    <lineage>
        <taxon>Eukaryota</taxon>
        <taxon>Metazoa</taxon>
        <taxon>Chordata</taxon>
        <taxon>Craniata</taxon>
        <taxon>Vertebrata</taxon>
        <taxon>Euteleostomi</taxon>
        <taxon>Amphibia</taxon>
        <taxon>Batrachia</taxon>
        <taxon>Anura</taxon>
        <taxon>Neobatrachia</taxon>
        <taxon>Hyloidea</taxon>
        <taxon>Leptodactylidae</taxon>
        <taxon>Leiuperinae</taxon>
        <taxon>Engystomops</taxon>
    </lineage>
</organism>
<comment type="subcellular location">
    <subcellularLocation>
        <location evidence="1 12">Membrane</location>
        <topology evidence="1 12">Multi-pass membrane protein</topology>
    </subcellularLocation>
</comment>
<accession>A0AAV6ZSA6</accession>
<evidence type="ECO:0000256" key="4">
    <source>
        <dbReference type="ARBA" id="ARBA00022606"/>
    </source>
</evidence>
<proteinExistence type="inferred from homology"/>
<protein>
    <recommendedName>
        <fullName evidence="12">Taste receptor type 2</fullName>
    </recommendedName>
</protein>
<dbReference type="EMBL" id="WNYA01000075">
    <property type="protein sequence ID" value="KAG8550190.1"/>
    <property type="molecule type" value="Genomic_DNA"/>
</dbReference>
<dbReference type="SUPFAM" id="SSF81321">
    <property type="entry name" value="Family A G protein-coupled receptor-like"/>
    <property type="match status" value="1"/>
</dbReference>
<name>A0AAV6ZSA6_ENGPU</name>
<evidence type="ECO:0000256" key="8">
    <source>
        <dbReference type="ARBA" id="ARBA00023136"/>
    </source>
</evidence>
<evidence type="ECO:0000256" key="3">
    <source>
        <dbReference type="ARBA" id="ARBA00022480"/>
    </source>
</evidence>
<reference evidence="14" key="1">
    <citation type="thesis" date="2020" institute="ProQuest LLC" country="789 East Eisenhower Parkway, Ann Arbor, MI, USA">
        <title>Comparative Genomics and Chromosome Evolution.</title>
        <authorList>
            <person name="Mudd A.B."/>
        </authorList>
    </citation>
    <scope>NUCLEOTIDE SEQUENCE</scope>
    <source>
        <strain evidence="14">237g6f4</strain>
        <tissue evidence="14">Blood</tissue>
    </source>
</reference>
<feature type="transmembrane region" description="Helical" evidence="13">
    <location>
        <begin position="6"/>
        <end position="29"/>
    </location>
</feature>
<comment type="caution">
    <text evidence="14">The sequence shown here is derived from an EMBL/GenBank/DDBJ whole genome shotgun (WGS) entry which is preliminary data.</text>
</comment>
<keyword evidence="15" id="KW-1185">Reference proteome</keyword>
<keyword evidence="5 12" id="KW-0812">Transmembrane</keyword>
<keyword evidence="9 12" id="KW-0675">Receptor</keyword>
<evidence type="ECO:0000256" key="11">
    <source>
        <dbReference type="RuleBase" id="RU004423"/>
    </source>
</evidence>
<comment type="similarity">
    <text evidence="2 11">Belongs to the G-protein coupled receptor T2R family.</text>
</comment>
<evidence type="ECO:0000256" key="6">
    <source>
        <dbReference type="ARBA" id="ARBA00022989"/>
    </source>
</evidence>
<evidence type="ECO:0000256" key="9">
    <source>
        <dbReference type="ARBA" id="ARBA00023170"/>
    </source>
</evidence>
<keyword evidence="8 12" id="KW-0472">Membrane</keyword>
<feature type="transmembrane region" description="Helical" evidence="13">
    <location>
        <begin position="262"/>
        <end position="281"/>
    </location>
</feature>
<evidence type="ECO:0000256" key="13">
    <source>
        <dbReference type="SAM" id="Phobius"/>
    </source>
</evidence>
<evidence type="ECO:0000313" key="14">
    <source>
        <dbReference type="EMBL" id="KAG8550190.1"/>
    </source>
</evidence>
<evidence type="ECO:0000313" key="15">
    <source>
        <dbReference type="Proteomes" id="UP000824782"/>
    </source>
</evidence>
<keyword evidence="10 12" id="KW-0807">Transducer</keyword>
<evidence type="ECO:0000256" key="5">
    <source>
        <dbReference type="ARBA" id="ARBA00022692"/>
    </source>
</evidence>
<keyword evidence="3 12" id="KW-0919">Taste</keyword>
<dbReference type="PANTHER" id="PTHR11394:SF47">
    <property type="entry name" value="TASTE RECEPTOR TYPE 2 MEMBER 40"/>
    <property type="match status" value="1"/>
</dbReference>
<keyword evidence="4 12" id="KW-0716">Sensory transduction</keyword>
<evidence type="ECO:0000256" key="1">
    <source>
        <dbReference type="ARBA" id="ARBA00004141"/>
    </source>
</evidence>
<evidence type="ECO:0000256" key="12">
    <source>
        <dbReference type="RuleBase" id="RU004424"/>
    </source>
</evidence>
<dbReference type="PANTHER" id="PTHR11394">
    <property type="entry name" value="TASTE RECEPTOR TYPE 2"/>
    <property type="match status" value="1"/>
</dbReference>
<keyword evidence="6 13" id="KW-1133">Transmembrane helix</keyword>
<feature type="transmembrane region" description="Helical" evidence="13">
    <location>
        <begin position="233"/>
        <end position="256"/>
    </location>
</feature>
<evidence type="ECO:0000256" key="10">
    <source>
        <dbReference type="ARBA" id="ARBA00023224"/>
    </source>
</evidence>
<dbReference type="GO" id="GO:0004930">
    <property type="term" value="F:G protein-coupled receptor activity"/>
    <property type="evidence" value="ECO:0007669"/>
    <property type="project" value="UniProtKB-KW"/>
</dbReference>
<keyword evidence="7 12" id="KW-0297">G-protein coupled receptor</keyword>
<evidence type="ECO:0000256" key="7">
    <source>
        <dbReference type="ARBA" id="ARBA00023040"/>
    </source>
</evidence>
<dbReference type="GO" id="GO:0033038">
    <property type="term" value="F:bitter taste receptor activity"/>
    <property type="evidence" value="ECO:0007669"/>
    <property type="project" value="InterPro"/>
</dbReference>
<feature type="transmembrane region" description="Helical" evidence="13">
    <location>
        <begin position="172"/>
        <end position="199"/>
    </location>
</feature>
<dbReference type="Proteomes" id="UP000824782">
    <property type="component" value="Unassembled WGS sequence"/>
</dbReference>